<dbReference type="PANTHER" id="PTHR39321:SF3">
    <property type="entry name" value="PHOSPHOPANTETHEINE ADENYLYLTRANSFERASE"/>
    <property type="match status" value="1"/>
</dbReference>
<evidence type="ECO:0000313" key="12">
    <source>
        <dbReference type="EMBL" id="MBB5263778.1"/>
    </source>
</evidence>
<dbReference type="EMBL" id="JACHFW010000002">
    <property type="protein sequence ID" value="MBB5263778.1"/>
    <property type="molecule type" value="Genomic_DNA"/>
</dbReference>
<keyword evidence="5 10" id="KW-0548">Nucleotidyltransferase</keyword>
<evidence type="ECO:0000256" key="8">
    <source>
        <dbReference type="ARBA" id="ARBA00023027"/>
    </source>
</evidence>
<keyword evidence="13" id="KW-1185">Reference proteome</keyword>
<comment type="caution">
    <text evidence="12">The sequence shown here is derived from an EMBL/GenBank/DDBJ whole genome shotgun (WGS) entry which is preliminary data.</text>
</comment>
<feature type="domain" description="Cytidyltransferase-like" evidence="11">
    <location>
        <begin position="10"/>
        <end position="177"/>
    </location>
</feature>
<dbReference type="SUPFAM" id="SSF52374">
    <property type="entry name" value="Nucleotidylyl transferase"/>
    <property type="match status" value="1"/>
</dbReference>
<comment type="function">
    <text evidence="1 10">Catalyzes the reversible adenylation of nicotinate mononucleotide (NaMN) to nicotinic acid adenine dinucleotide (NaAD).</text>
</comment>
<dbReference type="Pfam" id="PF01467">
    <property type="entry name" value="CTP_transf_like"/>
    <property type="match status" value="1"/>
</dbReference>
<keyword evidence="7 10" id="KW-0067">ATP-binding</keyword>
<evidence type="ECO:0000256" key="1">
    <source>
        <dbReference type="ARBA" id="ARBA00002324"/>
    </source>
</evidence>
<evidence type="ECO:0000256" key="9">
    <source>
        <dbReference type="ARBA" id="ARBA00048721"/>
    </source>
</evidence>
<dbReference type="EC" id="2.7.7.18" evidence="10"/>
<dbReference type="InterPro" id="IPR004821">
    <property type="entry name" value="Cyt_trans-like"/>
</dbReference>
<protein>
    <recommendedName>
        <fullName evidence="10">Probable nicotinate-nucleotide adenylyltransferase</fullName>
        <ecNumber evidence="10">2.7.7.18</ecNumber>
    </recommendedName>
    <alternativeName>
        <fullName evidence="10">Deamido-NAD(+) diphosphorylase</fullName>
    </alternativeName>
    <alternativeName>
        <fullName evidence="10">Deamido-NAD(+) pyrophosphorylase</fullName>
    </alternativeName>
    <alternativeName>
        <fullName evidence="10">Nicotinate mononucleotide adenylyltransferase</fullName>
        <shortName evidence="10">NaMN adenylyltransferase</shortName>
    </alternativeName>
</protein>
<dbReference type="CDD" id="cd02165">
    <property type="entry name" value="NMNAT"/>
    <property type="match status" value="1"/>
</dbReference>
<dbReference type="InterPro" id="IPR014729">
    <property type="entry name" value="Rossmann-like_a/b/a_fold"/>
</dbReference>
<dbReference type="AlphaFoldDB" id="A0A7W8H955"/>
<dbReference type="RefSeq" id="WP_183771873.1">
    <property type="nucleotide sequence ID" value="NZ_JACHFW010000002.1"/>
</dbReference>
<keyword evidence="4 10" id="KW-0808">Transferase</keyword>
<evidence type="ECO:0000256" key="2">
    <source>
        <dbReference type="ARBA" id="ARBA00005019"/>
    </source>
</evidence>
<keyword evidence="6 10" id="KW-0547">Nucleotide-binding</keyword>
<dbReference type="GO" id="GO:0004515">
    <property type="term" value="F:nicotinate-nucleotide adenylyltransferase activity"/>
    <property type="evidence" value="ECO:0007669"/>
    <property type="project" value="UniProtKB-UniRule"/>
</dbReference>
<comment type="similarity">
    <text evidence="10">Belongs to the NadD family.</text>
</comment>
<dbReference type="Gene3D" id="3.40.50.620">
    <property type="entry name" value="HUPs"/>
    <property type="match status" value="1"/>
</dbReference>
<name>A0A7W8H955_9FIRM</name>
<accession>A0A7W8H955</accession>
<dbReference type="NCBIfam" id="TIGR00125">
    <property type="entry name" value="cyt_tran_rel"/>
    <property type="match status" value="1"/>
</dbReference>
<comment type="catalytic activity">
    <reaction evidence="9 10">
        <text>nicotinate beta-D-ribonucleotide + ATP + H(+) = deamido-NAD(+) + diphosphate</text>
        <dbReference type="Rhea" id="RHEA:22860"/>
        <dbReference type="ChEBI" id="CHEBI:15378"/>
        <dbReference type="ChEBI" id="CHEBI:30616"/>
        <dbReference type="ChEBI" id="CHEBI:33019"/>
        <dbReference type="ChEBI" id="CHEBI:57502"/>
        <dbReference type="ChEBI" id="CHEBI:58437"/>
        <dbReference type="EC" id="2.7.7.18"/>
    </reaction>
</comment>
<keyword evidence="8 10" id="KW-0520">NAD</keyword>
<sequence length="217" mass="25113">MDKKSKRVGIMGGTFNPVHIGHLLIAEQSYREYELDQVIFMPAGHPPHKQDQEIVSNHDRLAMLRLAVEGVPYFRVSDYEINKHGLSYTYETLEYLTGIAPDTRFYFIMGADSVKDLTHWCRPERILELAHILAAVRGDTDMEMLNREAELLRCTYQAKISLLGAPELDISSRELRDRVKNHASIRFMVPEKVNFYIHFHHLYEKSNTPPQADGAWK</sequence>
<dbReference type="HAMAP" id="MF_00244">
    <property type="entry name" value="NaMN_adenylyltr"/>
    <property type="match status" value="1"/>
</dbReference>
<dbReference type="InterPro" id="IPR005248">
    <property type="entry name" value="NadD/NMNAT"/>
</dbReference>
<comment type="pathway">
    <text evidence="2 10">Cofactor biosynthesis; NAD(+) biosynthesis; deamido-NAD(+) from nicotinate D-ribonucleotide: step 1/1.</text>
</comment>
<organism evidence="12 13">
    <name type="scientific">Catenibacillus scindens</name>
    <dbReference type="NCBI Taxonomy" id="673271"/>
    <lineage>
        <taxon>Bacteria</taxon>
        <taxon>Bacillati</taxon>
        <taxon>Bacillota</taxon>
        <taxon>Clostridia</taxon>
        <taxon>Lachnospirales</taxon>
        <taxon>Lachnospiraceae</taxon>
        <taxon>Catenibacillus</taxon>
    </lineage>
</organism>
<evidence type="ECO:0000256" key="4">
    <source>
        <dbReference type="ARBA" id="ARBA00022679"/>
    </source>
</evidence>
<dbReference type="GO" id="GO:0005524">
    <property type="term" value="F:ATP binding"/>
    <property type="evidence" value="ECO:0007669"/>
    <property type="project" value="UniProtKB-KW"/>
</dbReference>
<reference evidence="12 13" key="1">
    <citation type="submission" date="2020-08" db="EMBL/GenBank/DDBJ databases">
        <title>Genomic Encyclopedia of Type Strains, Phase IV (KMG-IV): sequencing the most valuable type-strain genomes for metagenomic binning, comparative biology and taxonomic classification.</title>
        <authorList>
            <person name="Goeker M."/>
        </authorList>
    </citation>
    <scope>NUCLEOTIDE SEQUENCE [LARGE SCALE GENOMIC DNA]</scope>
    <source>
        <strain evidence="12 13">DSM 106146</strain>
    </source>
</reference>
<dbReference type="Proteomes" id="UP000543642">
    <property type="component" value="Unassembled WGS sequence"/>
</dbReference>
<evidence type="ECO:0000256" key="3">
    <source>
        <dbReference type="ARBA" id="ARBA00022642"/>
    </source>
</evidence>
<dbReference type="PANTHER" id="PTHR39321">
    <property type="entry name" value="NICOTINATE-NUCLEOTIDE ADENYLYLTRANSFERASE-RELATED"/>
    <property type="match status" value="1"/>
</dbReference>
<evidence type="ECO:0000259" key="11">
    <source>
        <dbReference type="Pfam" id="PF01467"/>
    </source>
</evidence>
<evidence type="ECO:0000256" key="5">
    <source>
        <dbReference type="ARBA" id="ARBA00022695"/>
    </source>
</evidence>
<proteinExistence type="inferred from homology"/>
<evidence type="ECO:0000256" key="6">
    <source>
        <dbReference type="ARBA" id="ARBA00022741"/>
    </source>
</evidence>
<dbReference type="GO" id="GO:0009435">
    <property type="term" value="P:NAD+ biosynthetic process"/>
    <property type="evidence" value="ECO:0007669"/>
    <property type="project" value="UniProtKB-UniRule"/>
</dbReference>
<evidence type="ECO:0000313" key="13">
    <source>
        <dbReference type="Proteomes" id="UP000543642"/>
    </source>
</evidence>
<dbReference type="NCBIfam" id="TIGR00482">
    <property type="entry name" value="nicotinate (nicotinamide) nucleotide adenylyltransferase"/>
    <property type="match status" value="1"/>
</dbReference>
<dbReference type="UniPathway" id="UPA00253">
    <property type="reaction ID" value="UER00332"/>
</dbReference>
<gene>
    <name evidence="10" type="primary">nadD</name>
    <name evidence="12" type="ORF">HNP82_000876</name>
</gene>
<evidence type="ECO:0000256" key="7">
    <source>
        <dbReference type="ARBA" id="ARBA00022840"/>
    </source>
</evidence>
<dbReference type="NCBIfam" id="NF000840">
    <property type="entry name" value="PRK00071.1-3"/>
    <property type="match status" value="1"/>
</dbReference>
<keyword evidence="3 10" id="KW-0662">Pyridine nucleotide biosynthesis</keyword>
<evidence type="ECO:0000256" key="10">
    <source>
        <dbReference type="HAMAP-Rule" id="MF_00244"/>
    </source>
</evidence>